<evidence type="ECO:0000313" key="2">
    <source>
        <dbReference type="EMBL" id="KAG8546224.1"/>
    </source>
</evidence>
<comment type="caution">
    <text evidence="2">The sequence shown here is derived from an EMBL/GenBank/DDBJ whole genome shotgun (WGS) entry which is preliminary data.</text>
</comment>
<keyword evidence="1" id="KW-0472">Membrane</keyword>
<evidence type="ECO:0000313" key="3">
    <source>
        <dbReference type="Proteomes" id="UP000824782"/>
    </source>
</evidence>
<organism evidence="2 3">
    <name type="scientific">Engystomops pustulosus</name>
    <name type="common">Tungara frog</name>
    <name type="synonym">Physalaemus pustulosus</name>
    <dbReference type="NCBI Taxonomy" id="76066"/>
    <lineage>
        <taxon>Eukaryota</taxon>
        <taxon>Metazoa</taxon>
        <taxon>Chordata</taxon>
        <taxon>Craniata</taxon>
        <taxon>Vertebrata</taxon>
        <taxon>Euteleostomi</taxon>
        <taxon>Amphibia</taxon>
        <taxon>Batrachia</taxon>
        <taxon>Anura</taxon>
        <taxon>Neobatrachia</taxon>
        <taxon>Hyloidea</taxon>
        <taxon>Leptodactylidae</taxon>
        <taxon>Leiuperinae</taxon>
        <taxon>Engystomops</taxon>
    </lineage>
</organism>
<proteinExistence type="predicted"/>
<gene>
    <name evidence="2" type="ORF">GDO81_019430</name>
</gene>
<evidence type="ECO:0000256" key="1">
    <source>
        <dbReference type="SAM" id="Phobius"/>
    </source>
</evidence>
<accession>A0AAV6ZFN3</accession>
<reference evidence="2" key="1">
    <citation type="thesis" date="2020" institute="ProQuest LLC" country="789 East Eisenhower Parkway, Ann Arbor, MI, USA">
        <title>Comparative Genomics and Chromosome Evolution.</title>
        <authorList>
            <person name="Mudd A.B."/>
        </authorList>
    </citation>
    <scope>NUCLEOTIDE SEQUENCE</scope>
    <source>
        <strain evidence="2">237g6f4</strain>
        <tissue evidence="2">Blood</tissue>
    </source>
</reference>
<keyword evidence="1" id="KW-1133">Transmembrane helix</keyword>
<keyword evidence="3" id="KW-1185">Reference proteome</keyword>
<keyword evidence="1" id="KW-0812">Transmembrane</keyword>
<dbReference type="AlphaFoldDB" id="A0AAV6ZFN3"/>
<dbReference type="EMBL" id="WNYA01001178">
    <property type="protein sequence ID" value="KAG8546224.1"/>
    <property type="molecule type" value="Genomic_DNA"/>
</dbReference>
<name>A0AAV6ZFN3_ENGPU</name>
<feature type="transmembrane region" description="Helical" evidence="1">
    <location>
        <begin position="30"/>
        <end position="51"/>
    </location>
</feature>
<sequence>MERCGAIITMSGTTRLVLLIMSGSGLDNKFLFIFLYSWTFCGELILGGVIFTSTQNGFENKQKINPTLYLPDCKICNNR</sequence>
<protein>
    <recommendedName>
        <fullName evidence="4">NADH:ubiquinone reductase (H(+)-translocating)</fullName>
    </recommendedName>
</protein>
<dbReference type="Proteomes" id="UP000824782">
    <property type="component" value="Unassembled WGS sequence"/>
</dbReference>
<evidence type="ECO:0008006" key="4">
    <source>
        <dbReference type="Google" id="ProtNLM"/>
    </source>
</evidence>